<evidence type="ECO:0000313" key="2">
    <source>
        <dbReference type="EMBL" id="MPM95842.1"/>
    </source>
</evidence>
<feature type="compositionally biased region" description="Basic and acidic residues" evidence="1">
    <location>
        <begin position="64"/>
        <end position="77"/>
    </location>
</feature>
<reference evidence="2" key="1">
    <citation type="submission" date="2019-08" db="EMBL/GenBank/DDBJ databases">
        <authorList>
            <person name="Kucharzyk K."/>
            <person name="Murdoch R.W."/>
            <person name="Higgins S."/>
            <person name="Loffler F."/>
        </authorList>
    </citation>
    <scope>NUCLEOTIDE SEQUENCE</scope>
</reference>
<accession>A0A645E5J6</accession>
<proteinExistence type="predicted"/>
<name>A0A645E5J6_9ZZZZ</name>
<dbReference type="EMBL" id="VSSQ01042286">
    <property type="protein sequence ID" value="MPM95842.1"/>
    <property type="molecule type" value="Genomic_DNA"/>
</dbReference>
<sequence length="115" mass="12533">MRQITGRRVAHRAGQGEELVDRLIGAAMRAPHRRRDDLQLQACARHHGAGHRDRPGAGQGFGDRAAERPDPQPDRLHPGRAGALGGGGHRIGHGAEQTQFMHRPIVPPVGKERHP</sequence>
<feature type="region of interest" description="Disordered" evidence="1">
    <location>
        <begin position="43"/>
        <end position="115"/>
    </location>
</feature>
<evidence type="ECO:0000256" key="1">
    <source>
        <dbReference type="SAM" id="MobiDB-lite"/>
    </source>
</evidence>
<organism evidence="2">
    <name type="scientific">bioreactor metagenome</name>
    <dbReference type="NCBI Taxonomy" id="1076179"/>
    <lineage>
        <taxon>unclassified sequences</taxon>
        <taxon>metagenomes</taxon>
        <taxon>ecological metagenomes</taxon>
    </lineage>
</organism>
<comment type="caution">
    <text evidence="2">The sequence shown here is derived from an EMBL/GenBank/DDBJ whole genome shotgun (WGS) entry which is preliminary data.</text>
</comment>
<dbReference type="AlphaFoldDB" id="A0A645E5J6"/>
<gene>
    <name evidence="2" type="ORF">SDC9_142997</name>
</gene>
<protein>
    <submittedName>
        <fullName evidence="2">Uncharacterized protein</fullName>
    </submittedName>
</protein>